<dbReference type="EMBL" id="JAPUUL010000049">
    <property type="protein sequence ID" value="KAJ8133066.1"/>
    <property type="molecule type" value="Genomic_DNA"/>
</dbReference>
<keyword evidence="2" id="KW-1185">Reference proteome</keyword>
<organism evidence="1 2">
    <name type="scientific">Lasiodiplodia mahajangana</name>
    <dbReference type="NCBI Taxonomy" id="1108764"/>
    <lineage>
        <taxon>Eukaryota</taxon>
        <taxon>Fungi</taxon>
        <taxon>Dikarya</taxon>
        <taxon>Ascomycota</taxon>
        <taxon>Pezizomycotina</taxon>
        <taxon>Dothideomycetes</taxon>
        <taxon>Dothideomycetes incertae sedis</taxon>
        <taxon>Botryosphaeriales</taxon>
        <taxon>Botryosphaeriaceae</taxon>
        <taxon>Lasiodiplodia</taxon>
    </lineage>
</organism>
<sequence>MASILRPGQTLRGRVSAYSLTEELYKAADSGIVFLARKSGNRFSTVQLGDCGGVVPEDSNFARDGHPIALKRIYKFFGPFPQFYDDFNNPDVIGVVDFLNRQGPREKPFHLVTTKEAPATDKKFILKIMKLDPRDRPTVEQLLADEWFIEESDDTRVPLEPKFTTPTQ</sequence>
<gene>
    <name evidence="1" type="ORF">O1611_g563</name>
</gene>
<name>A0ACC2K0A2_9PEZI</name>
<evidence type="ECO:0000313" key="2">
    <source>
        <dbReference type="Proteomes" id="UP001153332"/>
    </source>
</evidence>
<dbReference type="Proteomes" id="UP001153332">
    <property type="component" value="Unassembled WGS sequence"/>
</dbReference>
<comment type="caution">
    <text evidence="1">The sequence shown here is derived from an EMBL/GenBank/DDBJ whole genome shotgun (WGS) entry which is preliminary data.</text>
</comment>
<evidence type="ECO:0000313" key="1">
    <source>
        <dbReference type="EMBL" id="KAJ8133066.1"/>
    </source>
</evidence>
<reference evidence="1" key="1">
    <citation type="submission" date="2022-12" db="EMBL/GenBank/DDBJ databases">
        <title>Genome Sequence of Lasiodiplodia mahajangana.</title>
        <authorList>
            <person name="Buettner E."/>
        </authorList>
    </citation>
    <scope>NUCLEOTIDE SEQUENCE</scope>
    <source>
        <strain evidence="1">VT137</strain>
    </source>
</reference>
<proteinExistence type="predicted"/>
<protein>
    <submittedName>
        <fullName evidence="1">Uncharacterized protein</fullName>
    </submittedName>
</protein>
<accession>A0ACC2K0A2</accession>